<sequence>MIRAISALVAAVIAAAPALAQTLPSELEGSWDVSDDACAEPGTSVTRVDITAGRIDTFGGNAQIREVERIGDVVFAAGDFEQLEGAAAVEPRTREYFRFDSRDGAGRMTFVWKDVRTDVLVRCDGA</sequence>
<proteinExistence type="predicted"/>
<feature type="signal peptide" evidence="1">
    <location>
        <begin position="1"/>
        <end position="20"/>
    </location>
</feature>
<protein>
    <recommendedName>
        <fullName evidence="4">Peptidase S12 Pab87-related C-terminal domain-containing protein</fullName>
    </recommendedName>
</protein>
<dbReference type="Proteomes" id="UP000193570">
    <property type="component" value="Unassembled WGS sequence"/>
</dbReference>
<keyword evidence="3" id="KW-1185">Reference proteome</keyword>
<keyword evidence="1" id="KW-0732">Signal</keyword>
<dbReference type="AlphaFoldDB" id="A0A1X6Y455"/>
<evidence type="ECO:0000313" key="2">
    <source>
        <dbReference type="EMBL" id="SLN10096.1"/>
    </source>
</evidence>
<organism evidence="2 3">
    <name type="scientific">Roseivivax jejudonensis</name>
    <dbReference type="NCBI Taxonomy" id="1529041"/>
    <lineage>
        <taxon>Bacteria</taxon>
        <taxon>Pseudomonadati</taxon>
        <taxon>Pseudomonadota</taxon>
        <taxon>Alphaproteobacteria</taxon>
        <taxon>Rhodobacterales</taxon>
        <taxon>Roseobacteraceae</taxon>
        <taxon>Roseivivax</taxon>
    </lineage>
</organism>
<dbReference type="EMBL" id="FWFK01000001">
    <property type="protein sequence ID" value="SLN10096.1"/>
    <property type="molecule type" value="Genomic_DNA"/>
</dbReference>
<reference evidence="2 3" key="1">
    <citation type="submission" date="2017-03" db="EMBL/GenBank/DDBJ databases">
        <authorList>
            <person name="Afonso C.L."/>
            <person name="Miller P.J."/>
            <person name="Scott M.A."/>
            <person name="Spackman E."/>
            <person name="Goraichik I."/>
            <person name="Dimitrov K.M."/>
            <person name="Suarez D.L."/>
            <person name="Swayne D.E."/>
        </authorList>
    </citation>
    <scope>NUCLEOTIDE SEQUENCE [LARGE SCALE GENOMIC DNA]</scope>
    <source>
        <strain evidence="2 3">CECT 8625</strain>
    </source>
</reference>
<accession>A0A1X6Y455</accession>
<dbReference type="RefSeq" id="WP_085789949.1">
    <property type="nucleotide sequence ID" value="NZ_FWFK01000001.1"/>
</dbReference>
<gene>
    <name evidence="2" type="ORF">ROJ8625_00161</name>
</gene>
<dbReference type="OrthoDB" id="8778063at2"/>
<name>A0A1X6Y455_9RHOB</name>
<evidence type="ECO:0000313" key="3">
    <source>
        <dbReference type="Proteomes" id="UP000193570"/>
    </source>
</evidence>
<evidence type="ECO:0008006" key="4">
    <source>
        <dbReference type="Google" id="ProtNLM"/>
    </source>
</evidence>
<feature type="chain" id="PRO_5010869445" description="Peptidase S12 Pab87-related C-terminal domain-containing protein" evidence="1">
    <location>
        <begin position="21"/>
        <end position="126"/>
    </location>
</feature>
<evidence type="ECO:0000256" key="1">
    <source>
        <dbReference type="SAM" id="SignalP"/>
    </source>
</evidence>